<dbReference type="InterPro" id="IPR041577">
    <property type="entry name" value="RT_RNaseH_2"/>
</dbReference>
<reference evidence="2" key="1">
    <citation type="journal article" date="2022" name="Int. J. Mol. Sci.">
        <title>Draft Genome of Tanacetum Coccineum: Genomic Comparison of Closely Related Tanacetum-Family Plants.</title>
        <authorList>
            <person name="Yamashiro T."/>
            <person name="Shiraishi A."/>
            <person name="Nakayama K."/>
            <person name="Satake H."/>
        </authorList>
    </citation>
    <scope>NUCLEOTIDE SEQUENCE</scope>
</reference>
<protein>
    <submittedName>
        <fullName evidence="2">Reverse transcriptase domain-containing protein</fullName>
    </submittedName>
</protein>
<dbReference type="PANTHER" id="PTHR34072:SF52">
    <property type="entry name" value="RIBONUCLEASE H"/>
    <property type="match status" value="1"/>
</dbReference>
<reference evidence="2" key="2">
    <citation type="submission" date="2022-01" db="EMBL/GenBank/DDBJ databases">
        <authorList>
            <person name="Yamashiro T."/>
            <person name="Shiraishi A."/>
            <person name="Satake H."/>
            <person name="Nakayama K."/>
        </authorList>
    </citation>
    <scope>NUCLEOTIDE SEQUENCE</scope>
</reference>
<comment type="caution">
    <text evidence="2">The sequence shown here is derived from an EMBL/GenBank/DDBJ whole genome shotgun (WGS) entry which is preliminary data.</text>
</comment>
<evidence type="ECO:0000313" key="2">
    <source>
        <dbReference type="EMBL" id="GJS54749.1"/>
    </source>
</evidence>
<keyword evidence="3" id="KW-1185">Reference proteome</keyword>
<organism evidence="2 3">
    <name type="scientific">Tanacetum coccineum</name>
    <dbReference type="NCBI Taxonomy" id="301880"/>
    <lineage>
        <taxon>Eukaryota</taxon>
        <taxon>Viridiplantae</taxon>
        <taxon>Streptophyta</taxon>
        <taxon>Embryophyta</taxon>
        <taxon>Tracheophyta</taxon>
        <taxon>Spermatophyta</taxon>
        <taxon>Magnoliopsida</taxon>
        <taxon>eudicotyledons</taxon>
        <taxon>Gunneridae</taxon>
        <taxon>Pentapetalae</taxon>
        <taxon>asterids</taxon>
        <taxon>campanulids</taxon>
        <taxon>Asterales</taxon>
        <taxon>Asteraceae</taxon>
        <taxon>Asteroideae</taxon>
        <taxon>Anthemideae</taxon>
        <taxon>Anthemidinae</taxon>
        <taxon>Tanacetum</taxon>
    </lineage>
</organism>
<sequence>MRILALPEGADDFVVYCDASNQGFGFILMQRNKVIAYASRQLKIHEKNYTTHDLELGAMKSYADNRRKPLEFSVDDKVLLKVSPWKGVKCLADVYLHVPLEKIKVDKGLCSVEEPIEVMDREVKKLKRSWIRIVKVCWNSRQGLEFNWEREDEMKCKYPQLLACAMA</sequence>
<keyword evidence="2" id="KW-0695">RNA-directed DNA polymerase</keyword>
<gene>
    <name evidence="2" type="ORF">Tco_0628111</name>
</gene>
<evidence type="ECO:0000259" key="1">
    <source>
        <dbReference type="Pfam" id="PF17919"/>
    </source>
</evidence>
<dbReference type="SUPFAM" id="SSF56672">
    <property type="entry name" value="DNA/RNA polymerases"/>
    <property type="match status" value="1"/>
</dbReference>
<feature type="domain" description="Reverse transcriptase/retrotransposon-derived protein RNase H-like" evidence="1">
    <location>
        <begin position="3"/>
        <end position="67"/>
    </location>
</feature>
<dbReference type="InterPro" id="IPR043502">
    <property type="entry name" value="DNA/RNA_pol_sf"/>
</dbReference>
<dbReference type="Pfam" id="PF17919">
    <property type="entry name" value="RT_RNaseH_2"/>
    <property type="match status" value="1"/>
</dbReference>
<name>A0ABQ4WPE6_9ASTR</name>
<keyword evidence="2" id="KW-0548">Nucleotidyltransferase</keyword>
<evidence type="ECO:0000313" key="3">
    <source>
        <dbReference type="Proteomes" id="UP001151760"/>
    </source>
</evidence>
<dbReference type="EMBL" id="BQNB010008821">
    <property type="protein sequence ID" value="GJS54749.1"/>
    <property type="molecule type" value="Genomic_DNA"/>
</dbReference>
<keyword evidence="2" id="KW-0808">Transferase</keyword>
<dbReference type="PANTHER" id="PTHR34072">
    <property type="entry name" value="ENZYMATIC POLYPROTEIN-RELATED"/>
    <property type="match status" value="1"/>
</dbReference>
<dbReference type="Proteomes" id="UP001151760">
    <property type="component" value="Unassembled WGS sequence"/>
</dbReference>
<proteinExistence type="predicted"/>
<dbReference type="GO" id="GO:0003964">
    <property type="term" value="F:RNA-directed DNA polymerase activity"/>
    <property type="evidence" value="ECO:0007669"/>
    <property type="project" value="UniProtKB-KW"/>
</dbReference>
<accession>A0ABQ4WPE6</accession>